<accession>A0A6N7QWZ1</accession>
<evidence type="ECO:0000313" key="2">
    <source>
        <dbReference type="EMBL" id="MRI66633.1"/>
    </source>
</evidence>
<proteinExistence type="predicted"/>
<sequence length="367" mass="42777">MNKVQNQYYYHFLNEVSTELASIARELENSVFTSPRTMLTHSRVFVEGVVQRVLQIENISDLGCEGLKDRLYLLKANALVTEEQLTALHQVRKLGNEASHQTRPFRFLEALMAWESLYIVIKWFVEVYGSPTIKVPAYQEPAIESDNNYDIQELEFRLKELKDRLVDRFQALTEMDEEENPSNIDDEPVHLPGETIVRTISYKDKSMDIPYFLRDAFLLPQRFENSERFMIALGGAQQARIMSELPLKLDGISSHVKRFNETNEQAMFDDLAIFIEQERTRRKIVKERPGELFLFFRAEYIIITERLAAIPLTEEYFVGFPNFLRQMKEDGIEYVGQLPQELLILAKYDRVGIGTVEKLFRQLQGNG</sequence>
<dbReference type="InterPro" id="IPR025285">
    <property type="entry name" value="DUF4145"/>
</dbReference>
<dbReference type="EMBL" id="WJEE01000018">
    <property type="protein sequence ID" value="MRI66633.1"/>
    <property type="molecule type" value="Genomic_DNA"/>
</dbReference>
<evidence type="ECO:0000313" key="3">
    <source>
        <dbReference type="Proteomes" id="UP000435187"/>
    </source>
</evidence>
<reference evidence="2 3" key="1">
    <citation type="submission" date="2019-10" db="EMBL/GenBank/DDBJ databases">
        <title>Gracilibacillus salitolerans sp. nov., a moderate halophile isolated from a saline soil in northwest China.</title>
        <authorList>
            <person name="Gan L."/>
        </authorList>
    </citation>
    <scope>NUCLEOTIDE SEQUENCE [LARGE SCALE GENOMIC DNA]</scope>
    <source>
        <strain evidence="2 3">TP2-8</strain>
    </source>
</reference>
<comment type="caution">
    <text evidence="2">The sequence shown here is derived from an EMBL/GenBank/DDBJ whole genome shotgun (WGS) entry which is preliminary data.</text>
</comment>
<feature type="domain" description="DUF4145" evidence="1">
    <location>
        <begin position="26"/>
        <end position="110"/>
    </location>
</feature>
<dbReference type="Proteomes" id="UP000435187">
    <property type="component" value="Unassembled WGS sequence"/>
</dbReference>
<dbReference type="AlphaFoldDB" id="A0A6N7QWZ1"/>
<dbReference type="Pfam" id="PF13643">
    <property type="entry name" value="DUF4145"/>
    <property type="match status" value="1"/>
</dbReference>
<name>A0A6N7QWZ1_9BACI</name>
<gene>
    <name evidence="2" type="ORF">GH885_09765</name>
</gene>
<keyword evidence="3" id="KW-1185">Reference proteome</keyword>
<evidence type="ECO:0000259" key="1">
    <source>
        <dbReference type="Pfam" id="PF13643"/>
    </source>
</evidence>
<protein>
    <submittedName>
        <fullName evidence="2">DUF4145 domain-containing protein</fullName>
    </submittedName>
</protein>
<organism evidence="2 3">
    <name type="scientific">Gracilibacillus thailandensis</name>
    <dbReference type="NCBI Taxonomy" id="563735"/>
    <lineage>
        <taxon>Bacteria</taxon>
        <taxon>Bacillati</taxon>
        <taxon>Bacillota</taxon>
        <taxon>Bacilli</taxon>
        <taxon>Bacillales</taxon>
        <taxon>Bacillaceae</taxon>
        <taxon>Gracilibacillus</taxon>
    </lineage>
</organism>
<dbReference type="RefSeq" id="WP_153835316.1">
    <property type="nucleotide sequence ID" value="NZ_JBHUMW010000076.1"/>
</dbReference>